<dbReference type="Gene3D" id="3.30.479.30">
    <property type="entry name" value="Band 7 domain"/>
    <property type="match status" value="1"/>
</dbReference>
<dbReference type="InterPro" id="IPR001107">
    <property type="entry name" value="Band_7"/>
</dbReference>
<evidence type="ECO:0000256" key="1">
    <source>
        <dbReference type="ARBA" id="ARBA00004167"/>
    </source>
</evidence>
<dbReference type="InterPro" id="IPR036013">
    <property type="entry name" value="Band_7/SPFH_dom_sf"/>
</dbReference>
<gene>
    <name evidence="3" type="ORF">C9J27_02605</name>
</gene>
<dbReference type="AlphaFoldDB" id="A0A2T3KMA7"/>
<sequence>MKTVTGKQILLGLVAAAIATLALNSYTIVGAGTVKTATYFGDVQDTYYREGLHIVNPLLDFDTWDIKELPFEMRGVSIPAKDKFKSSADITIMWSIDPASTISLRNTIGTIDDVANKLMKQPLLSLVREAGRGVEKSQDLFTEQTQNKLQSFIFNGLQDIVKPYGITISQVYIQDIVLPEVITNSIITTKKIEEQKAQERARLEQKSLVYERSVRESKAKASAALNNKLATEHRADGELYASMKKSDGSVYSQKLKADAVLYAAEKQAKANELLGKSVTKQLLDLKKIDVDMQKAVSWDGSVPATLMGAGSSDVVPLYHINNKK</sequence>
<evidence type="ECO:0000313" key="3">
    <source>
        <dbReference type="EMBL" id="PSV00933.1"/>
    </source>
</evidence>
<dbReference type="Proteomes" id="UP000241426">
    <property type="component" value="Unassembled WGS sequence"/>
</dbReference>
<evidence type="ECO:0000259" key="2">
    <source>
        <dbReference type="SMART" id="SM00244"/>
    </source>
</evidence>
<dbReference type="SUPFAM" id="SSF117892">
    <property type="entry name" value="Band 7/SPFH domain"/>
    <property type="match status" value="1"/>
</dbReference>
<dbReference type="GO" id="GO:0016020">
    <property type="term" value="C:membrane"/>
    <property type="evidence" value="ECO:0007669"/>
    <property type="project" value="UniProtKB-SubCell"/>
</dbReference>
<dbReference type="PANTHER" id="PTHR42911">
    <property type="entry name" value="MODULATOR OF FTSH PROTEASE HFLC"/>
    <property type="match status" value="1"/>
</dbReference>
<dbReference type="Pfam" id="PF01145">
    <property type="entry name" value="Band_7"/>
    <property type="match status" value="1"/>
</dbReference>
<comment type="subcellular location">
    <subcellularLocation>
        <location evidence="1">Membrane</location>
        <topology evidence="1">Single-pass membrane protein</topology>
    </subcellularLocation>
</comment>
<protein>
    <recommendedName>
        <fullName evidence="2">Band 7 domain-containing protein</fullName>
    </recommendedName>
</protein>
<dbReference type="RefSeq" id="WP_107288660.1">
    <property type="nucleotide sequence ID" value="NZ_PYNF01000002.1"/>
</dbReference>
<organism evidence="3 4">
    <name type="scientific">Photobacterium kishitanii</name>
    <dbReference type="NCBI Taxonomy" id="318456"/>
    <lineage>
        <taxon>Bacteria</taxon>
        <taxon>Pseudomonadati</taxon>
        <taxon>Pseudomonadota</taxon>
        <taxon>Gammaproteobacteria</taxon>
        <taxon>Vibrionales</taxon>
        <taxon>Vibrionaceae</taxon>
        <taxon>Photobacterium</taxon>
    </lineage>
</organism>
<dbReference type="SMART" id="SM00244">
    <property type="entry name" value="PHB"/>
    <property type="match status" value="1"/>
</dbReference>
<dbReference type="PANTHER" id="PTHR42911:SF1">
    <property type="entry name" value="MODULATOR OF FTSH PROTEASE HFLC"/>
    <property type="match status" value="1"/>
</dbReference>
<name>A0A2T3KMA7_9GAMM</name>
<proteinExistence type="predicted"/>
<comment type="caution">
    <text evidence="3">The sequence shown here is derived from an EMBL/GenBank/DDBJ whole genome shotgun (WGS) entry which is preliminary data.</text>
</comment>
<evidence type="ECO:0000313" key="4">
    <source>
        <dbReference type="Proteomes" id="UP000241426"/>
    </source>
</evidence>
<reference evidence="3 4" key="1">
    <citation type="submission" date="2018-01" db="EMBL/GenBank/DDBJ databases">
        <title>Whole genome sequencing of Histamine producing bacteria.</title>
        <authorList>
            <person name="Butler K."/>
        </authorList>
    </citation>
    <scope>NUCLEOTIDE SEQUENCE [LARGE SCALE GENOMIC DNA]</scope>
    <source>
        <strain evidence="3 4">FS-7.2</strain>
    </source>
</reference>
<dbReference type="EMBL" id="PYNF01000002">
    <property type="protein sequence ID" value="PSV00933.1"/>
    <property type="molecule type" value="Genomic_DNA"/>
</dbReference>
<feature type="domain" description="Band 7" evidence="2">
    <location>
        <begin position="24"/>
        <end position="190"/>
    </location>
</feature>
<accession>A0A2T3KMA7</accession>